<gene>
    <name evidence="3" type="primary">LOC114798357</name>
</gene>
<evidence type="ECO:0000313" key="4">
    <source>
        <dbReference type="Proteomes" id="UP000694580"/>
    </source>
</evidence>
<evidence type="ECO:0000256" key="1">
    <source>
        <dbReference type="ARBA" id="ARBA00008686"/>
    </source>
</evidence>
<sequence>MTATGGPNHSKRLPSETEHTQVVLDMDTAQQLKSRERQRFFEEANQHDVDVYLSTTHLHIDFKKPPMGSISSMEVNVDMLEQMDLMDISDQEALDVFLNSGGDGGSLASPRPDNVDEDVQNEVVYRDGMALRVRCGRQVPSNRISSTSSTTSDADSLENSEGGMDTPVIQSDEEEVQVDSFPLASMSPAKVEEDDDNVADSTILS</sequence>
<dbReference type="GO" id="GO:0005737">
    <property type="term" value="C:cytoplasm"/>
    <property type="evidence" value="ECO:0007669"/>
    <property type="project" value="InterPro"/>
</dbReference>
<dbReference type="GeneTree" id="ENSGT00940000165182"/>
<dbReference type="AlphaFoldDB" id="A0AAY4CWY9"/>
<evidence type="ECO:0008006" key="5">
    <source>
        <dbReference type="Google" id="ProtNLM"/>
    </source>
</evidence>
<name>A0AAY4CWY9_9TELE</name>
<proteinExistence type="inferred from homology"/>
<keyword evidence="4" id="KW-1185">Reference proteome</keyword>
<dbReference type="PANTHER" id="PTHR16294:SF7">
    <property type="entry name" value="DYSBINDIN DOMAIN-CONTAINING PROTEIN 2"/>
    <property type="match status" value="1"/>
</dbReference>
<dbReference type="PANTHER" id="PTHR16294">
    <property type="entry name" value="DYSTROBREVIN BINDING PROTEIN 1 DYSBINDIN"/>
    <property type="match status" value="1"/>
</dbReference>
<comment type="similarity">
    <text evidence="1">Belongs to the dysbindin family.</text>
</comment>
<feature type="region of interest" description="Disordered" evidence="2">
    <location>
        <begin position="137"/>
        <end position="205"/>
    </location>
</feature>
<evidence type="ECO:0000256" key="2">
    <source>
        <dbReference type="SAM" id="MobiDB-lite"/>
    </source>
</evidence>
<accession>A0AAY4CWY9</accession>
<dbReference type="GeneID" id="114798357"/>
<dbReference type="Pfam" id="PF04440">
    <property type="entry name" value="Dysbindin"/>
    <property type="match status" value="1"/>
</dbReference>
<evidence type="ECO:0000313" key="3">
    <source>
        <dbReference type="Ensembl" id="ENSDCDP00010037782.1"/>
    </source>
</evidence>
<reference evidence="3" key="2">
    <citation type="submission" date="2025-08" db="UniProtKB">
        <authorList>
            <consortium name="Ensembl"/>
        </authorList>
    </citation>
    <scope>IDENTIFICATION</scope>
</reference>
<reference evidence="3 4" key="1">
    <citation type="submission" date="2020-06" db="EMBL/GenBank/DDBJ databases">
        <authorList>
            <consortium name="Wellcome Sanger Institute Data Sharing"/>
        </authorList>
    </citation>
    <scope>NUCLEOTIDE SEQUENCE [LARGE SCALE GENOMIC DNA]</scope>
</reference>
<dbReference type="RefSeq" id="XP_028849830.1">
    <property type="nucleotide sequence ID" value="XM_028993997.1"/>
</dbReference>
<protein>
    <recommendedName>
        <fullName evidence="5">Dysbindin</fullName>
    </recommendedName>
</protein>
<dbReference type="Proteomes" id="UP000694580">
    <property type="component" value="Chromosome 10"/>
</dbReference>
<dbReference type="Ensembl" id="ENSDCDT00010047372.1">
    <property type="protein sequence ID" value="ENSDCDP00010037782.1"/>
    <property type="gene ID" value="ENSDCDG00010024570.1"/>
</dbReference>
<dbReference type="InterPro" id="IPR007531">
    <property type="entry name" value="Dysbindin"/>
</dbReference>
<organism evidence="3 4">
    <name type="scientific">Denticeps clupeoides</name>
    <name type="common">denticle herring</name>
    <dbReference type="NCBI Taxonomy" id="299321"/>
    <lineage>
        <taxon>Eukaryota</taxon>
        <taxon>Metazoa</taxon>
        <taxon>Chordata</taxon>
        <taxon>Craniata</taxon>
        <taxon>Vertebrata</taxon>
        <taxon>Euteleostomi</taxon>
        <taxon>Actinopterygii</taxon>
        <taxon>Neopterygii</taxon>
        <taxon>Teleostei</taxon>
        <taxon>Clupei</taxon>
        <taxon>Clupeiformes</taxon>
        <taxon>Denticipitoidei</taxon>
        <taxon>Denticipitidae</taxon>
        <taxon>Denticeps</taxon>
    </lineage>
</organism>
<feature type="region of interest" description="Disordered" evidence="2">
    <location>
        <begin position="1"/>
        <end position="20"/>
    </location>
</feature>
<reference evidence="3" key="3">
    <citation type="submission" date="2025-09" db="UniProtKB">
        <authorList>
            <consortium name="Ensembl"/>
        </authorList>
    </citation>
    <scope>IDENTIFICATION</scope>
</reference>